<gene>
    <name evidence="15" type="ORF">F1189_20800</name>
</gene>
<comment type="caution">
    <text evidence="15">The sequence shown here is derived from an EMBL/GenBank/DDBJ whole genome shotgun (WGS) entry which is preliminary data.</text>
</comment>
<dbReference type="InterPro" id="IPR000727">
    <property type="entry name" value="T_SNARE_dom"/>
</dbReference>
<evidence type="ECO:0000256" key="1">
    <source>
        <dbReference type="ARBA" id="ARBA00004429"/>
    </source>
</evidence>
<dbReference type="PANTHER" id="PTHR32089">
    <property type="entry name" value="METHYL-ACCEPTING CHEMOTAXIS PROTEIN MCPB"/>
    <property type="match status" value="1"/>
</dbReference>
<dbReference type="SMART" id="SM01049">
    <property type="entry name" value="Cache_2"/>
    <property type="match status" value="1"/>
</dbReference>
<proteinExistence type="inferred from homology"/>
<dbReference type="GO" id="GO:0004888">
    <property type="term" value="F:transmembrane signaling receptor activity"/>
    <property type="evidence" value="ECO:0007669"/>
    <property type="project" value="InterPro"/>
</dbReference>
<evidence type="ECO:0000256" key="9">
    <source>
        <dbReference type="PROSITE-ProRule" id="PRU00284"/>
    </source>
</evidence>
<dbReference type="InterPro" id="IPR003660">
    <property type="entry name" value="HAMP_dom"/>
</dbReference>
<dbReference type="AlphaFoldDB" id="A0A5M6IRI4"/>
<organism evidence="15 16">
    <name type="scientific">Rhodovastum atsumiense</name>
    <dbReference type="NCBI Taxonomy" id="504468"/>
    <lineage>
        <taxon>Bacteria</taxon>
        <taxon>Pseudomonadati</taxon>
        <taxon>Pseudomonadota</taxon>
        <taxon>Alphaproteobacteria</taxon>
        <taxon>Acetobacterales</taxon>
        <taxon>Acetobacteraceae</taxon>
        <taxon>Rhodovastum</taxon>
    </lineage>
</organism>
<evidence type="ECO:0000259" key="13">
    <source>
        <dbReference type="PROSITE" id="PS50192"/>
    </source>
</evidence>
<evidence type="ECO:0000256" key="8">
    <source>
        <dbReference type="ARBA" id="ARBA00029447"/>
    </source>
</evidence>
<dbReference type="Pfam" id="PF00672">
    <property type="entry name" value="HAMP"/>
    <property type="match status" value="1"/>
</dbReference>
<dbReference type="InterPro" id="IPR033480">
    <property type="entry name" value="sCache_2"/>
</dbReference>
<evidence type="ECO:0000256" key="7">
    <source>
        <dbReference type="ARBA" id="ARBA00023224"/>
    </source>
</evidence>
<keyword evidence="5 11" id="KW-1133">Transmembrane helix</keyword>
<reference evidence="15 16" key="1">
    <citation type="submission" date="2019-09" db="EMBL/GenBank/DDBJ databases">
        <title>Genome sequence of Rhodovastum atsumiense, a diverse member of the Acetobacteraceae family of non-sulfur purple photosynthetic bacteria.</title>
        <authorList>
            <person name="Meyer T."/>
            <person name="Kyndt J."/>
        </authorList>
    </citation>
    <scope>NUCLEOTIDE SEQUENCE [LARGE SCALE GENOMIC DNA]</scope>
    <source>
        <strain evidence="15 16">DSM 21279</strain>
    </source>
</reference>
<dbReference type="EMBL" id="VWPK01000037">
    <property type="protein sequence ID" value="KAA5610178.1"/>
    <property type="molecule type" value="Genomic_DNA"/>
</dbReference>
<dbReference type="Pfam" id="PF17200">
    <property type="entry name" value="sCache_2"/>
    <property type="match status" value="1"/>
</dbReference>
<feature type="transmembrane region" description="Helical" evidence="11">
    <location>
        <begin position="187"/>
        <end position="210"/>
    </location>
</feature>
<dbReference type="GO" id="GO:0007165">
    <property type="term" value="P:signal transduction"/>
    <property type="evidence" value="ECO:0007669"/>
    <property type="project" value="UniProtKB-KW"/>
</dbReference>
<feature type="coiled-coil region" evidence="10">
    <location>
        <begin position="256"/>
        <end position="283"/>
    </location>
</feature>
<evidence type="ECO:0000256" key="10">
    <source>
        <dbReference type="SAM" id="Coils"/>
    </source>
</evidence>
<keyword evidence="7 9" id="KW-0807">Transducer</keyword>
<accession>A0A5M6IRI4</accession>
<feature type="domain" description="T-SNARE coiled-coil homology" evidence="13">
    <location>
        <begin position="458"/>
        <end position="520"/>
    </location>
</feature>
<evidence type="ECO:0000256" key="6">
    <source>
        <dbReference type="ARBA" id="ARBA00023136"/>
    </source>
</evidence>
<dbReference type="Gene3D" id="6.10.340.10">
    <property type="match status" value="1"/>
</dbReference>
<evidence type="ECO:0000256" key="4">
    <source>
        <dbReference type="ARBA" id="ARBA00022692"/>
    </source>
</evidence>
<feature type="domain" description="HAMP" evidence="14">
    <location>
        <begin position="212"/>
        <end position="265"/>
    </location>
</feature>
<comment type="subcellular location">
    <subcellularLocation>
        <location evidence="1">Cell inner membrane</location>
        <topology evidence="1">Multi-pass membrane protein</topology>
    </subcellularLocation>
</comment>
<dbReference type="GO" id="GO:0005886">
    <property type="term" value="C:plasma membrane"/>
    <property type="evidence" value="ECO:0007669"/>
    <property type="project" value="UniProtKB-SubCell"/>
</dbReference>
<keyword evidence="6 11" id="KW-0472">Membrane</keyword>
<evidence type="ECO:0000259" key="12">
    <source>
        <dbReference type="PROSITE" id="PS50111"/>
    </source>
</evidence>
<keyword evidence="2" id="KW-1003">Cell membrane</keyword>
<dbReference type="OrthoDB" id="7260004at2"/>
<dbReference type="SMART" id="SM00283">
    <property type="entry name" value="MA"/>
    <property type="match status" value="1"/>
</dbReference>
<evidence type="ECO:0000256" key="2">
    <source>
        <dbReference type="ARBA" id="ARBA00022475"/>
    </source>
</evidence>
<dbReference type="InterPro" id="IPR004090">
    <property type="entry name" value="Chemotax_Me-accpt_rcpt"/>
</dbReference>
<dbReference type="PROSITE" id="PS50192">
    <property type="entry name" value="T_SNARE"/>
    <property type="match status" value="1"/>
</dbReference>
<evidence type="ECO:0000256" key="11">
    <source>
        <dbReference type="SAM" id="Phobius"/>
    </source>
</evidence>
<dbReference type="InterPro" id="IPR004089">
    <property type="entry name" value="MCPsignal_dom"/>
</dbReference>
<feature type="domain" description="Methyl-accepting transducer" evidence="12">
    <location>
        <begin position="306"/>
        <end position="531"/>
    </location>
</feature>
<protein>
    <submittedName>
        <fullName evidence="15">HAMP domain-containing protein</fullName>
    </submittedName>
</protein>
<keyword evidence="16" id="KW-1185">Reference proteome</keyword>
<dbReference type="Proteomes" id="UP000325255">
    <property type="component" value="Unassembled WGS sequence"/>
</dbReference>
<dbReference type="PROSITE" id="PS50885">
    <property type="entry name" value="HAMP"/>
    <property type="match status" value="1"/>
</dbReference>
<keyword evidence="10" id="KW-0175">Coiled coil</keyword>
<evidence type="ECO:0000256" key="3">
    <source>
        <dbReference type="ARBA" id="ARBA00022519"/>
    </source>
</evidence>
<dbReference type="Gene3D" id="3.30.450.20">
    <property type="entry name" value="PAS domain"/>
    <property type="match status" value="1"/>
</dbReference>
<name>A0A5M6IRI4_9PROT</name>
<keyword evidence="3" id="KW-0997">Cell inner membrane</keyword>
<dbReference type="PRINTS" id="PR00260">
    <property type="entry name" value="CHEMTRNSDUCR"/>
</dbReference>
<dbReference type="GO" id="GO:0006935">
    <property type="term" value="P:chemotaxis"/>
    <property type="evidence" value="ECO:0007669"/>
    <property type="project" value="InterPro"/>
</dbReference>
<dbReference type="PROSITE" id="PS50111">
    <property type="entry name" value="CHEMOTAXIS_TRANSDUC_2"/>
    <property type="match status" value="1"/>
</dbReference>
<dbReference type="Pfam" id="PF00015">
    <property type="entry name" value="MCPsignal"/>
    <property type="match status" value="1"/>
</dbReference>
<dbReference type="SUPFAM" id="SSF58104">
    <property type="entry name" value="Methyl-accepting chemotaxis protein (MCP) signaling domain"/>
    <property type="match status" value="1"/>
</dbReference>
<keyword evidence="4 11" id="KW-0812">Transmembrane</keyword>
<sequence>MHFLHNRRLPTKLMLLLGILVLATVVVLAVSARLTHERMINDRTAKLRALVDVAVSAASQLEAEVVAGRIDRAEALSRFRKLIYATRYEKDEYLFAYDFDGRMVASGPHQQAEGQNRLQVQDARGTYLIRDLIAVARSGGGVVEYWYPRGNGGDPLPKRSYATAFAPWQIMIGTGVYIDDIDTEFAAYLRLVGLILLGGLALAGAMAVVIGRDITGSMRRTQERLQRLAEGDHASPVAQTGRGDEIGAMARALEVVRQGAAEADRLRGEREALKQRAEADRMAALSGLADALERAVGGVLRELQSEATEMESAAGLLSRTAGEVNTRVNTAAQGAGEATGNVQAVAAAAEELSRSIDEISQRVALAAAVARKASGRVSTTSTQVAELAGAAGEIGRVVELIQTIAGQTNLLALNATIEAARAGEAGRGFAVVANEVKALAAQTARATEDIRGQIERIQSSTERAVAAVEGIAEAVTEVDGISTTIAAAVEEQGAATREIAGNVSRAAQATGVVSDSVTALQDTSGTVNTTATVVLGTAGKLSGSANALRQEMGRFLAEMRTQPTA</sequence>
<evidence type="ECO:0000259" key="14">
    <source>
        <dbReference type="PROSITE" id="PS50885"/>
    </source>
</evidence>
<dbReference type="Gene3D" id="1.10.287.950">
    <property type="entry name" value="Methyl-accepting chemotaxis protein"/>
    <property type="match status" value="1"/>
</dbReference>
<dbReference type="PANTHER" id="PTHR32089:SF112">
    <property type="entry name" value="LYSOZYME-LIKE PROTEIN-RELATED"/>
    <property type="match status" value="1"/>
</dbReference>
<comment type="similarity">
    <text evidence="8">Belongs to the methyl-accepting chemotaxis (MCP) protein family.</text>
</comment>
<dbReference type="RefSeq" id="WP_150042800.1">
    <property type="nucleotide sequence ID" value="NZ_OW485601.1"/>
</dbReference>
<evidence type="ECO:0000256" key="5">
    <source>
        <dbReference type="ARBA" id="ARBA00022989"/>
    </source>
</evidence>
<evidence type="ECO:0000313" key="15">
    <source>
        <dbReference type="EMBL" id="KAA5610178.1"/>
    </source>
</evidence>
<evidence type="ECO:0000313" key="16">
    <source>
        <dbReference type="Proteomes" id="UP000325255"/>
    </source>
</evidence>
<dbReference type="SMART" id="SM00304">
    <property type="entry name" value="HAMP"/>
    <property type="match status" value="2"/>
</dbReference>